<dbReference type="SUPFAM" id="SSF50249">
    <property type="entry name" value="Nucleic acid-binding proteins"/>
    <property type="match status" value="1"/>
</dbReference>
<dbReference type="InterPro" id="IPR003871">
    <property type="entry name" value="RFA1B/D_OB_1st"/>
</dbReference>
<proteinExistence type="predicted"/>
<comment type="caution">
    <text evidence="2">The sequence shown here is derived from an EMBL/GenBank/DDBJ whole genome shotgun (WGS) entry which is preliminary data.</text>
</comment>
<dbReference type="Proteomes" id="UP001054889">
    <property type="component" value="Unassembled WGS sequence"/>
</dbReference>
<organism evidence="2 3">
    <name type="scientific">Eleusine coracana subsp. coracana</name>
    <dbReference type="NCBI Taxonomy" id="191504"/>
    <lineage>
        <taxon>Eukaryota</taxon>
        <taxon>Viridiplantae</taxon>
        <taxon>Streptophyta</taxon>
        <taxon>Embryophyta</taxon>
        <taxon>Tracheophyta</taxon>
        <taxon>Spermatophyta</taxon>
        <taxon>Magnoliopsida</taxon>
        <taxon>Liliopsida</taxon>
        <taxon>Poales</taxon>
        <taxon>Poaceae</taxon>
        <taxon>PACMAD clade</taxon>
        <taxon>Chloridoideae</taxon>
        <taxon>Cynodonteae</taxon>
        <taxon>Eleusininae</taxon>
        <taxon>Eleusine</taxon>
    </lineage>
</organism>
<dbReference type="Pfam" id="PF02721">
    <property type="entry name" value="DUF223"/>
    <property type="match status" value="1"/>
</dbReference>
<sequence length="319" mass="36205">MAFVGIKHLTPTFRQGALLARVSRMWDFRGGKDAQDIQHVDLVLIDPEGTAIYAEIGAANVETKKPLLVEGDIHVFRRFRVTESKPTYRPVESRYMVNITHLTLIDKCPDRAPDVPLYTYRLTKFLDLPSLFGEDKDFIEIGDAESVTFRYQPEPTRRRIITLRDFKYKPCYFATDGSTEVELVFFDEAGRRLIGKDVKQLIRTASNFGSIPSDIAAQIGQRYDLTVNVTNKAFLSCDYSYEVKWINHAYGREPRVPAIQTETSNEIATAARNVFEAGMSSTGDHVQNQKSQELPLGELDSPLNQPLQVFFLISQTIQT</sequence>
<keyword evidence="3" id="KW-1185">Reference proteome</keyword>
<name>A0AAV5C3Y8_ELECO</name>
<protein>
    <recommendedName>
        <fullName evidence="1">PLD phosphodiesterase domain-containing protein</fullName>
    </recommendedName>
</protein>
<dbReference type="PANTHER" id="PTHR47165">
    <property type="entry name" value="OS03G0429900 PROTEIN"/>
    <property type="match status" value="1"/>
</dbReference>
<dbReference type="PROSITE" id="PS50035">
    <property type="entry name" value="PLD"/>
    <property type="match status" value="1"/>
</dbReference>
<evidence type="ECO:0000313" key="2">
    <source>
        <dbReference type="EMBL" id="GJM92483.1"/>
    </source>
</evidence>
<dbReference type="PANTHER" id="PTHR47165:SF4">
    <property type="entry name" value="OS03G0429900 PROTEIN"/>
    <property type="match status" value="1"/>
</dbReference>
<evidence type="ECO:0000313" key="3">
    <source>
        <dbReference type="Proteomes" id="UP001054889"/>
    </source>
</evidence>
<feature type="domain" description="PLD phosphodiesterase" evidence="1">
    <location>
        <begin position="34"/>
        <end position="65"/>
    </location>
</feature>
<dbReference type="AlphaFoldDB" id="A0AAV5C3Y8"/>
<reference evidence="2" key="2">
    <citation type="submission" date="2021-12" db="EMBL/GenBank/DDBJ databases">
        <title>Resequencing data analysis of finger millet.</title>
        <authorList>
            <person name="Hatakeyama M."/>
            <person name="Aluri S."/>
            <person name="Balachadran M.T."/>
            <person name="Sivarajan S.R."/>
            <person name="Poveda L."/>
            <person name="Shimizu-Inatsugi R."/>
            <person name="Schlapbach R."/>
            <person name="Sreeman S.M."/>
            <person name="Shimizu K.K."/>
        </authorList>
    </citation>
    <scope>NUCLEOTIDE SEQUENCE</scope>
</reference>
<dbReference type="Gene3D" id="2.40.50.140">
    <property type="entry name" value="Nucleic acid-binding proteins"/>
    <property type="match status" value="2"/>
</dbReference>
<evidence type="ECO:0000259" key="1">
    <source>
        <dbReference type="PROSITE" id="PS50035"/>
    </source>
</evidence>
<dbReference type="InterPro" id="IPR012340">
    <property type="entry name" value="NA-bd_OB-fold"/>
</dbReference>
<gene>
    <name evidence="2" type="primary">ga08959</name>
    <name evidence="2" type="ORF">PR202_ga08959</name>
</gene>
<dbReference type="GO" id="GO:0003824">
    <property type="term" value="F:catalytic activity"/>
    <property type="evidence" value="ECO:0007669"/>
    <property type="project" value="InterPro"/>
</dbReference>
<dbReference type="InterPro" id="IPR001736">
    <property type="entry name" value="PLipase_D/transphosphatidylase"/>
</dbReference>
<dbReference type="EMBL" id="BQKI01000004">
    <property type="protein sequence ID" value="GJM92483.1"/>
    <property type="molecule type" value="Genomic_DNA"/>
</dbReference>
<accession>A0AAV5C3Y8</accession>
<dbReference type="CDD" id="cd04480">
    <property type="entry name" value="RPA1_DBD_A_like"/>
    <property type="match status" value="1"/>
</dbReference>
<reference evidence="2" key="1">
    <citation type="journal article" date="2018" name="DNA Res.">
        <title>Multiple hybrid de novo genome assembly of finger millet, an orphan allotetraploid crop.</title>
        <authorList>
            <person name="Hatakeyama M."/>
            <person name="Aluri S."/>
            <person name="Balachadran M.T."/>
            <person name="Sivarajan S.R."/>
            <person name="Patrignani A."/>
            <person name="Gruter S."/>
            <person name="Poveda L."/>
            <person name="Shimizu-Inatsugi R."/>
            <person name="Baeten J."/>
            <person name="Francoijs K.J."/>
            <person name="Nataraja K.N."/>
            <person name="Reddy Y.A.N."/>
            <person name="Phadnis S."/>
            <person name="Ravikumar R.L."/>
            <person name="Schlapbach R."/>
            <person name="Sreeman S.M."/>
            <person name="Shimizu K.K."/>
        </authorList>
    </citation>
    <scope>NUCLEOTIDE SEQUENCE</scope>
</reference>